<dbReference type="PANTHER" id="PTHR23081:SF0">
    <property type="entry name" value="RNA POLYMERASE II C-TERMINAL DOMAIN PHOSPHATASE-LIKE 1"/>
    <property type="match status" value="1"/>
</dbReference>
<proteinExistence type="predicted"/>
<dbReference type="InterPro" id="IPR023214">
    <property type="entry name" value="HAD_sf"/>
</dbReference>
<keyword evidence="3" id="KW-0378">Hydrolase</keyword>
<evidence type="ECO:0000256" key="3">
    <source>
        <dbReference type="ARBA" id="ARBA00022801"/>
    </source>
</evidence>
<sequence length="288" mass="32792">MELYSRSSNTGSWIREIRISRLSPTSERCPPLAVPYTVAPGGFCFKMESKSPPSLDSPLFSLHATCFNKNKLYLHVHSTHLSLGLLLFHFVKKELHLVAMASRKNPMSYAFFWGFIVRSRLYESSVMMPNLRCLGIVFDLDETLIVANTIWSFKDQDQCSSMKNNDEVVDNGKVFKVHPEAVPPLSDSHQSITPPVIRFAWEDPRSYLTARGCKCFEVYVRTTSERDYALEMWRLLDPDSSLINSSKLLDHIVRVKSGMSYISVFAFHSFDDTGERVVIAFAAQLMEA</sequence>
<evidence type="ECO:0000313" key="7">
    <source>
        <dbReference type="EMBL" id="URD83767.1"/>
    </source>
</evidence>
<comment type="catalytic activity">
    <reaction evidence="5">
        <text>O-phospho-L-seryl-[protein] + H2O = L-seryl-[protein] + phosphate</text>
        <dbReference type="Rhea" id="RHEA:20629"/>
        <dbReference type="Rhea" id="RHEA-COMP:9863"/>
        <dbReference type="Rhea" id="RHEA-COMP:11604"/>
        <dbReference type="ChEBI" id="CHEBI:15377"/>
        <dbReference type="ChEBI" id="CHEBI:29999"/>
        <dbReference type="ChEBI" id="CHEBI:43474"/>
        <dbReference type="ChEBI" id="CHEBI:83421"/>
        <dbReference type="EC" id="3.1.3.16"/>
    </reaction>
</comment>
<evidence type="ECO:0000256" key="4">
    <source>
        <dbReference type="ARBA" id="ARBA00023242"/>
    </source>
</evidence>
<reference evidence="7" key="1">
    <citation type="submission" date="2022-05" db="EMBL/GenBank/DDBJ databases">
        <title>The Musa troglodytarum L. genome provides insights into the mechanism of non-climacteric behaviour and enrichment of carotenoids.</title>
        <authorList>
            <person name="Wang J."/>
        </authorList>
    </citation>
    <scope>NUCLEOTIDE SEQUENCE</scope>
    <source>
        <tissue evidence="7">Leaf</tissue>
    </source>
</reference>
<name>A0A9E7EW20_9LILI</name>
<evidence type="ECO:0000256" key="6">
    <source>
        <dbReference type="ARBA" id="ARBA00048336"/>
    </source>
</evidence>
<dbReference type="GO" id="GO:0008420">
    <property type="term" value="F:RNA polymerase II CTD heptapeptide repeat phosphatase activity"/>
    <property type="evidence" value="ECO:0007669"/>
    <property type="project" value="InterPro"/>
</dbReference>
<protein>
    <recommendedName>
        <fullName evidence="2">protein-serine/threonine phosphatase</fullName>
        <ecNumber evidence="2">3.1.3.16</ecNumber>
    </recommendedName>
</protein>
<organism evidence="7 8">
    <name type="scientific">Musa troglodytarum</name>
    <name type="common">fe'i banana</name>
    <dbReference type="NCBI Taxonomy" id="320322"/>
    <lineage>
        <taxon>Eukaryota</taxon>
        <taxon>Viridiplantae</taxon>
        <taxon>Streptophyta</taxon>
        <taxon>Embryophyta</taxon>
        <taxon>Tracheophyta</taxon>
        <taxon>Spermatophyta</taxon>
        <taxon>Magnoliopsida</taxon>
        <taxon>Liliopsida</taxon>
        <taxon>Zingiberales</taxon>
        <taxon>Musaceae</taxon>
        <taxon>Musa</taxon>
    </lineage>
</organism>
<dbReference type="InterPro" id="IPR039189">
    <property type="entry name" value="Fcp1"/>
</dbReference>
<gene>
    <name evidence="7" type="ORF">MUK42_31734</name>
</gene>
<keyword evidence="4" id="KW-0539">Nucleus</keyword>
<evidence type="ECO:0000256" key="5">
    <source>
        <dbReference type="ARBA" id="ARBA00047761"/>
    </source>
</evidence>
<dbReference type="OrthoDB" id="10527742at2759"/>
<keyword evidence="8" id="KW-1185">Reference proteome</keyword>
<dbReference type="SUPFAM" id="SSF56784">
    <property type="entry name" value="HAD-like"/>
    <property type="match status" value="1"/>
</dbReference>
<evidence type="ECO:0000256" key="1">
    <source>
        <dbReference type="ARBA" id="ARBA00004123"/>
    </source>
</evidence>
<dbReference type="PANTHER" id="PTHR23081">
    <property type="entry name" value="RNA POLYMERASE II CTD PHOSPHATASE"/>
    <property type="match status" value="1"/>
</dbReference>
<dbReference type="Proteomes" id="UP001055439">
    <property type="component" value="Chromosome 10"/>
</dbReference>
<comment type="subcellular location">
    <subcellularLocation>
        <location evidence="1">Nucleus</location>
    </subcellularLocation>
</comment>
<evidence type="ECO:0000256" key="2">
    <source>
        <dbReference type="ARBA" id="ARBA00013081"/>
    </source>
</evidence>
<dbReference type="InterPro" id="IPR036412">
    <property type="entry name" value="HAD-like_sf"/>
</dbReference>
<dbReference type="AlphaFoldDB" id="A0A9E7EW20"/>
<dbReference type="EC" id="3.1.3.16" evidence="2"/>
<evidence type="ECO:0000313" key="8">
    <source>
        <dbReference type="Proteomes" id="UP001055439"/>
    </source>
</evidence>
<dbReference type="Gene3D" id="3.40.50.1000">
    <property type="entry name" value="HAD superfamily/HAD-like"/>
    <property type="match status" value="1"/>
</dbReference>
<accession>A0A9E7EW20</accession>
<dbReference type="GO" id="GO:0005634">
    <property type="term" value="C:nucleus"/>
    <property type="evidence" value="ECO:0007669"/>
    <property type="project" value="UniProtKB-SubCell"/>
</dbReference>
<comment type="catalytic activity">
    <reaction evidence="6">
        <text>O-phospho-L-threonyl-[protein] + H2O = L-threonyl-[protein] + phosphate</text>
        <dbReference type="Rhea" id="RHEA:47004"/>
        <dbReference type="Rhea" id="RHEA-COMP:11060"/>
        <dbReference type="Rhea" id="RHEA-COMP:11605"/>
        <dbReference type="ChEBI" id="CHEBI:15377"/>
        <dbReference type="ChEBI" id="CHEBI:30013"/>
        <dbReference type="ChEBI" id="CHEBI:43474"/>
        <dbReference type="ChEBI" id="CHEBI:61977"/>
        <dbReference type="EC" id="3.1.3.16"/>
    </reaction>
</comment>
<dbReference type="EMBL" id="CP097503">
    <property type="protein sequence ID" value="URD83767.1"/>
    <property type="molecule type" value="Genomic_DNA"/>
</dbReference>